<dbReference type="InterPro" id="IPR036937">
    <property type="entry name" value="Adhesion_dom_fimbrial_sf"/>
</dbReference>
<reference evidence="2" key="1">
    <citation type="journal article" date="2009" name="Environ. Microbiol.">
        <title>Dynamics of genome evolution in facultative symbionts of aphids.</title>
        <authorList>
            <person name="Degnan P.H."/>
            <person name="Leonardo T.E."/>
            <person name="Cass B.N."/>
            <person name="Hurwitz B."/>
            <person name="Stern D."/>
            <person name="Gibbs R.A."/>
            <person name="Richards S."/>
            <person name="Moran N.A."/>
        </authorList>
    </citation>
    <scope>NUCLEOTIDE SEQUENCE [LARGE SCALE GENOMIC DNA]</scope>
    <source>
        <strain evidence="2">LSR1</strain>
    </source>
</reference>
<feature type="signal peptide" evidence="1">
    <location>
        <begin position="1"/>
        <end position="25"/>
    </location>
</feature>
<dbReference type="HOGENOM" id="CLU_1599728_0_0_6"/>
<name>E0WS34_9ENTR</name>
<evidence type="ECO:0000256" key="1">
    <source>
        <dbReference type="SAM" id="SignalP"/>
    </source>
</evidence>
<keyword evidence="1" id="KW-0732">Signal</keyword>
<accession>E0WS34</accession>
<dbReference type="STRING" id="663321.REG_0755"/>
<evidence type="ECO:0000313" key="3">
    <source>
        <dbReference type="Proteomes" id="UP000005726"/>
    </source>
</evidence>
<dbReference type="GO" id="GO:0009289">
    <property type="term" value="C:pilus"/>
    <property type="evidence" value="ECO:0007669"/>
    <property type="project" value="InterPro"/>
</dbReference>
<feature type="chain" id="PRO_5003142826" description="Fimbrial protein" evidence="1">
    <location>
        <begin position="26"/>
        <end position="166"/>
    </location>
</feature>
<proteinExistence type="predicted"/>
<dbReference type="AlphaFoldDB" id="E0WS34"/>
<gene>
    <name evidence="2" type="ORF">REG_0755</name>
</gene>
<dbReference type="Proteomes" id="UP000005726">
    <property type="component" value="Unassembled WGS sequence"/>
</dbReference>
<evidence type="ECO:0000313" key="2">
    <source>
        <dbReference type="EMBL" id="EFL92168.1"/>
    </source>
</evidence>
<sequence length="166" mass="17926">MLLKKKGALLASILVLNSWAGAVLADNPASGALSVQAKVTPAGCKITFDNSELDFGSVNPGEIKKLATNLNIVCDKNMSAKISFSDPNFDVEKSNTYAAKFTLIDPKTKAKNETIPFSGPNFDVEESNTFAARFAVIDQKTKTKNGTFSLKVNPLNNRPLRKLAFI</sequence>
<dbReference type="GO" id="GO:0007155">
    <property type="term" value="P:cell adhesion"/>
    <property type="evidence" value="ECO:0007669"/>
    <property type="project" value="InterPro"/>
</dbReference>
<evidence type="ECO:0008006" key="4">
    <source>
        <dbReference type="Google" id="ProtNLM"/>
    </source>
</evidence>
<dbReference type="RefSeq" id="WP_006704578.1">
    <property type="nucleotide sequence ID" value="NZ_CAWLGB010000002.1"/>
</dbReference>
<dbReference type="EMBL" id="GL379590">
    <property type="protein sequence ID" value="EFL92168.1"/>
    <property type="molecule type" value="Genomic_DNA"/>
</dbReference>
<keyword evidence="3" id="KW-1185">Reference proteome</keyword>
<organism evidence="2 3">
    <name type="scientific">Candidatus Regiella insecticola LSR1</name>
    <dbReference type="NCBI Taxonomy" id="663321"/>
    <lineage>
        <taxon>Bacteria</taxon>
        <taxon>Pseudomonadati</taxon>
        <taxon>Pseudomonadota</taxon>
        <taxon>Gammaproteobacteria</taxon>
        <taxon>Enterobacterales</taxon>
        <taxon>Enterobacteriaceae</taxon>
        <taxon>aphid secondary symbionts</taxon>
        <taxon>Candidatus Regiella</taxon>
    </lineage>
</organism>
<protein>
    <recommendedName>
        <fullName evidence="4">Fimbrial protein</fullName>
    </recommendedName>
</protein>
<dbReference type="Gene3D" id="2.60.40.1090">
    <property type="entry name" value="Fimbrial-type adhesion domain"/>
    <property type="match status" value="1"/>
</dbReference>